<comment type="caution">
    <text evidence="2">The sequence shown here is derived from an EMBL/GenBank/DDBJ whole genome shotgun (WGS) entry which is preliminary data.</text>
</comment>
<accession>A0A562QE07</accession>
<feature type="region of interest" description="Disordered" evidence="1">
    <location>
        <begin position="193"/>
        <end position="221"/>
    </location>
</feature>
<evidence type="ECO:0000313" key="2">
    <source>
        <dbReference type="EMBL" id="TWI54971.1"/>
    </source>
</evidence>
<evidence type="ECO:0000256" key="1">
    <source>
        <dbReference type="SAM" id="MobiDB-lite"/>
    </source>
</evidence>
<reference evidence="2 3" key="1">
    <citation type="journal article" date="2015" name="Stand. Genomic Sci.">
        <title>Genomic Encyclopedia of Bacterial and Archaeal Type Strains, Phase III: the genomes of soil and plant-associated and newly described type strains.</title>
        <authorList>
            <person name="Whitman W.B."/>
            <person name="Woyke T."/>
            <person name="Klenk H.P."/>
            <person name="Zhou Y."/>
            <person name="Lilburn T.G."/>
            <person name="Beck B.J."/>
            <person name="De Vos P."/>
            <person name="Vandamme P."/>
            <person name="Eisen J.A."/>
            <person name="Garrity G."/>
            <person name="Hugenholtz P."/>
            <person name="Kyrpides N.C."/>
        </authorList>
    </citation>
    <scope>NUCLEOTIDE SEQUENCE [LARGE SCALE GENOMIC DNA]</scope>
    <source>
        <strain evidence="2 3">CGMCC 1.6858</strain>
    </source>
</reference>
<dbReference type="AlphaFoldDB" id="A0A562QE07"/>
<proteinExistence type="predicted"/>
<sequence>MMSVPDTLFADFDVQERLAQQRAQLPEEIAALAENQILQSPPARLVDYFVQKNTIQPPVLRRSDWQMDVQEDYAVEEEAPIQRLEIEVPFDGDEELFQARSGAPFETSLPIKIHKQSLLITLEVKPGEEHGAKAMIERTLNDIDKHLDRIRSVVMAYNEALVSQVEAEIEKRRQQLLGRKALLAALDIPLRPRPGGARPGSRKPLPALPLVPAEPQRPEPTLTPTQYEQVLEAVHGAVECLSYSPSLFAAMDEGLLRNHVLLHINAAFERDDGAEEAFRAKGPAGFELLVGGRGVFTGECLFWSHAEAYNRYLDELLASALWQEAKAVLLVFQRGKRTASVLKNVCAATESHPGYVASAINQVESGCRFVLQVSKDTSRQITLTVRIVEAPNSAVKTKPTSAPRRTRKADPAAHGQAGFDF</sequence>
<feature type="region of interest" description="Disordered" evidence="1">
    <location>
        <begin position="394"/>
        <end position="421"/>
    </location>
</feature>
<gene>
    <name evidence="2" type="ORF">IQ22_01879</name>
</gene>
<organism evidence="2 3">
    <name type="scientific">Pseudomonas duriflava</name>
    <dbReference type="NCBI Taxonomy" id="459528"/>
    <lineage>
        <taxon>Bacteria</taxon>
        <taxon>Pseudomonadati</taxon>
        <taxon>Pseudomonadota</taxon>
        <taxon>Gammaproteobacteria</taxon>
        <taxon>Pseudomonadales</taxon>
        <taxon>Pseudomonadaceae</taxon>
        <taxon>Pseudomonas</taxon>
    </lineage>
</organism>
<protein>
    <submittedName>
        <fullName evidence="2">Uncharacterized protein</fullName>
    </submittedName>
</protein>
<keyword evidence="3" id="KW-1185">Reference proteome</keyword>
<name>A0A562QE07_9PSED</name>
<dbReference type="EMBL" id="VLKY01000005">
    <property type="protein sequence ID" value="TWI54971.1"/>
    <property type="molecule type" value="Genomic_DNA"/>
</dbReference>
<dbReference type="Proteomes" id="UP000316905">
    <property type="component" value="Unassembled WGS sequence"/>
</dbReference>
<evidence type="ECO:0000313" key="3">
    <source>
        <dbReference type="Proteomes" id="UP000316905"/>
    </source>
</evidence>
<feature type="compositionally biased region" description="Low complexity" evidence="1">
    <location>
        <begin position="202"/>
        <end position="214"/>
    </location>
</feature>